<accession>A0AAJ0F999</accession>
<feature type="region of interest" description="Disordered" evidence="1">
    <location>
        <begin position="75"/>
        <end position="113"/>
    </location>
</feature>
<feature type="compositionally biased region" description="Polar residues" evidence="1">
    <location>
        <begin position="96"/>
        <end position="113"/>
    </location>
</feature>
<comment type="caution">
    <text evidence="3">The sequence shown here is derived from an EMBL/GenBank/DDBJ whole genome shotgun (WGS) entry which is preliminary data.</text>
</comment>
<dbReference type="Proteomes" id="UP001239445">
    <property type="component" value="Unassembled WGS sequence"/>
</dbReference>
<dbReference type="InterPro" id="IPR007011">
    <property type="entry name" value="LEA_SMP_dom"/>
</dbReference>
<evidence type="ECO:0000259" key="2">
    <source>
        <dbReference type="Pfam" id="PF04927"/>
    </source>
</evidence>
<feature type="domain" description="SMP" evidence="2">
    <location>
        <begin position="70"/>
        <end position="110"/>
    </location>
</feature>
<keyword evidence="4" id="KW-1185">Reference proteome</keyword>
<organism evidence="3 4">
    <name type="scientific">Echria macrotheca</name>
    <dbReference type="NCBI Taxonomy" id="438768"/>
    <lineage>
        <taxon>Eukaryota</taxon>
        <taxon>Fungi</taxon>
        <taxon>Dikarya</taxon>
        <taxon>Ascomycota</taxon>
        <taxon>Pezizomycotina</taxon>
        <taxon>Sordariomycetes</taxon>
        <taxon>Sordariomycetidae</taxon>
        <taxon>Sordariales</taxon>
        <taxon>Schizotheciaceae</taxon>
        <taxon>Echria</taxon>
    </lineage>
</organism>
<evidence type="ECO:0000313" key="3">
    <source>
        <dbReference type="EMBL" id="KAK1752924.1"/>
    </source>
</evidence>
<evidence type="ECO:0000313" key="4">
    <source>
        <dbReference type="Proteomes" id="UP001239445"/>
    </source>
</evidence>
<dbReference type="Pfam" id="PF04927">
    <property type="entry name" value="SMP"/>
    <property type="match status" value="1"/>
</dbReference>
<dbReference type="AlphaFoldDB" id="A0AAJ0F999"/>
<protein>
    <recommendedName>
        <fullName evidence="2">SMP domain-containing protein</fullName>
    </recommendedName>
</protein>
<gene>
    <name evidence="3" type="ORF">QBC47DRAFT_304817</name>
</gene>
<reference evidence="3" key="1">
    <citation type="submission" date="2023-06" db="EMBL/GenBank/DDBJ databases">
        <title>Genome-scale phylogeny and comparative genomics of the fungal order Sordariales.</title>
        <authorList>
            <consortium name="Lawrence Berkeley National Laboratory"/>
            <person name="Hensen N."/>
            <person name="Bonometti L."/>
            <person name="Westerberg I."/>
            <person name="Brannstrom I.O."/>
            <person name="Guillou S."/>
            <person name="Cros-Aarteil S."/>
            <person name="Calhoun S."/>
            <person name="Haridas S."/>
            <person name="Kuo A."/>
            <person name="Mondo S."/>
            <person name="Pangilinan J."/>
            <person name="Riley R."/>
            <person name="Labutti K."/>
            <person name="Andreopoulos B."/>
            <person name="Lipzen A."/>
            <person name="Chen C."/>
            <person name="Yanf M."/>
            <person name="Daum C."/>
            <person name="Ng V."/>
            <person name="Clum A."/>
            <person name="Steindorff A."/>
            <person name="Ohm R."/>
            <person name="Martin F."/>
            <person name="Silar P."/>
            <person name="Natvig D."/>
            <person name="Lalanne C."/>
            <person name="Gautier V."/>
            <person name="Ament-Velasquez S.L."/>
            <person name="Kruys A."/>
            <person name="Hutchinson M.I."/>
            <person name="Powell A.J."/>
            <person name="Barry K."/>
            <person name="Miller A.N."/>
            <person name="Grigoriev I.V."/>
            <person name="Debuchy R."/>
            <person name="Gladieux P."/>
            <person name="Thoren M.H."/>
            <person name="Johannesson H."/>
        </authorList>
    </citation>
    <scope>NUCLEOTIDE SEQUENCE</scope>
    <source>
        <strain evidence="3">PSN4</strain>
    </source>
</reference>
<feature type="compositionally biased region" description="Basic and acidic residues" evidence="1">
    <location>
        <begin position="75"/>
        <end position="88"/>
    </location>
</feature>
<sequence length="113" mass="11797">MTSLPSKDELVARAAEGLPITQEEASKIAAAESDLTNRGPIKGGTAAVAQSLHDRQMKFLEKANEVVRKADDKITRQDAAEVQSKEAKLGGPPGKGSTSAQVQSIADRNAGNA</sequence>
<proteinExistence type="predicted"/>
<dbReference type="EMBL" id="MU839838">
    <property type="protein sequence ID" value="KAK1752924.1"/>
    <property type="molecule type" value="Genomic_DNA"/>
</dbReference>
<evidence type="ECO:0000256" key="1">
    <source>
        <dbReference type="SAM" id="MobiDB-lite"/>
    </source>
</evidence>
<name>A0AAJ0F999_9PEZI</name>